<evidence type="ECO:0000313" key="2">
    <source>
        <dbReference type="EMBL" id="SDO00371.1"/>
    </source>
</evidence>
<proteinExistence type="predicted"/>
<dbReference type="PROSITE" id="PS50222">
    <property type="entry name" value="EF_HAND_2"/>
    <property type="match status" value="1"/>
</dbReference>
<dbReference type="RefSeq" id="WP_093857959.1">
    <property type="nucleotide sequence ID" value="NZ_BJVZ01000020.1"/>
</dbReference>
<dbReference type="STRING" id="237069.SAMN05216498_0423"/>
<evidence type="ECO:0000259" key="1">
    <source>
        <dbReference type="PROSITE" id="PS50222"/>
    </source>
</evidence>
<gene>
    <name evidence="2" type="ORF">SAMN05216498_0423</name>
</gene>
<dbReference type="InterPro" id="IPR002048">
    <property type="entry name" value="EF_hand_dom"/>
</dbReference>
<keyword evidence="3" id="KW-1185">Reference proteome</keyword>
<reference evidence="2 3" key="1">
    <citation type="submission" date="2016-10" db="EMBL/GenBank/DDBJ databases">
        <authorList>
            <person name="de Groot N.N."/>
        </authorList>
    </citation>
    <scope>NUCLEOTIDE SEQUENCE [LARGE SCALE GENOMIC DNA]</scope>
    <source>
        <strain evidence="2 3">CGMCC 1.3442</strain>
    </source>
</reference>
<dbReference type="EMBL" id="FNIG01000014">
    <property type="protein sequence ID" value="SDO00371.1"/>
    <property type="molecule type" value="Genomic_DNA"/>
</dbReference>
<evidence type="ECO:0000313" key="3">
    <source>
        <dbReference type="Proteomes" id="UP000199334"/>
    </source>
</evidence>
<accession>A0A1H0G0M2</accession>
<organism evidence="2 3">
    <name type="scientific">Tenuibacillus multivorans</name>
    <dbReference type="NCBI Taxonomy" id="237069"/>
    <lineage>
        <taxon>Bacteria</taxon>
        <taxon>Bacillati</taxon>
        <taxon>Bacillota</taxon>
        <taxon>Bacilli</taxon>
        <taxon>Bacillales</taxon>
        <taxon>Bacillaceae</taxon>
        <taxon>Tenuibacillus</taxon>
    </lineage>
</organism>
<dbReference type="GO" id="GO:0005509">
    <property type="term" value="F:calcium ion binding"/>
    <property type="evidence" value="ECO:0007669"/>
    <property type="project" value="InterPro"/>
</dbReference>
<dbReference type="OrthoDB" id="2353585at2"/>
<name>A0A1H0G0M2_9BACI</name>
<sequence>MKLNSWKTSILIGAMVGLAVSMFNKEDRQVMKTGSKKTYDQIKHVYKHPSQSLQQLRLRLNQVNQGTNKLLDQLDQLERIFHKYDQDKKK</sequence>
<dbReference type="AlphaFoldDB" id="A0A1H0G0M2"/>
<feature type="domain" description="EF-hand" evidence="1">
    <location>
        <begin position="72"/>
        <end position="90"/>
    </location>
</feature>
<protein>
    <recommendedName>
        <fullName evidence="1">EF-hand domain-containing protein</fullName>
    </recommendedName>
</protein>
<dbReference type="Proteomes" id="UP000199334">
    <property type="component" value="Unassembled WGS sequence"/>
</dbReference>